<feature type="domain" description="Amidase" evidence="2">
    <location>
        <begin position="22"/>
        <end position="467"/>
    </location>
</feature>
<accession>A0ABZ2SQ61</accession>
<evidence type="ECO:0000256" key="1">
    <source>
        <dbReference type="ARBA" id="ARBA00009199"/>
    </source>
</evidence>
<comment type="similarity">
    <text evidence="1">Belongs to the amidase family.</text>
</comment>
<dbReference type="InterPro" id="IPR036928">
    <property type="entry name" value="AS_sf"/>
</dbReference>
<dbReference type="Gene3D" id="3.90.1300.10">
    <property type="entry name" value="Amidase signature (AS) domain"/>
    <property type="match status" value="1"/>
</dbReference>
<evidence type="ECO:0000313" key="3">
    <source>
        <dbReference type="EMBL" id="WYJ77688.1"/>
    </source>
</evidence>
<dbReference type="EMBL" id="CP147251">
    <property type="protein sequence ID" value="WYJ77688.1"/>
    <property type="molecule type" value="Genomic_DNA"/>
</dbReference>
<keyword evidence="4" id="KW-1185">Reference proteome</keyword>
<evidence type="ECO:0000313" key="4">
    <source>
        <dbReference type="Proteomes" id="UP000664701"/>
    </source>
</evidence>
<evidence type="ECO:0000259" key="2">
    <source>
        <dbReference type="Pfam" id="PF01425"/>
    </source>
</evidence>
<dbReference type="SUPFAM" id="SSF75304">
    <property type="entry name" value="Amidase signature (AS) enzymes"/>
    <property type="match status" value="1"/>
</dbReference>
<dbReference type="InterPro" id="IPR023631">
    <property type="entry name" value="Amidase_dom"/>
</dbReference>
<dbReference type="NCBIfam" id="NF005099">
    <property type="entry name" value="PRK06529.1"/>
    <property type="match status" value="1"/>
</dbReference>
<protein>
    <submittedName>
        <fullName evidence="3">Amidase</fullName>
    </submittedName>
</protein>
<proteinExistence type="inferred from homology"/>
<name>A0ABZ2SQ61_9ENTE</name>
<dbReference type="InterPro" id="IPR000120">
    <property type="entry name" value="Amidase"/>
</dbReference>
<dbReference type="PANTHER" id="PTHR11895">
    <property type="entry name" value="TRANSAMIDASE"/>
    <property type="match status" value="1"/>
</dbReference>
<dbReference type="Pfam" id="PF01425">
    <property type="entry name" value="Amidase"/>
    <property type="match status" value="1"/>
</dbReference>
<dbReference type="InterPro" id="IPR020556">
    <property type="entry name" value="Amidase_CS"/>
</dbReference>
<reference evidence="3 4" key="1">
    <citation type="submission" date="2024-03" db="EMBL/GenBank/DDBJ databases">
        <title>The Genome Sequence of Enterococcus sp. DIV2402.</title>
        <authorList>
            <consortium name="The Broad Institute Genomics Platform"/>
            <consortium name="The Broad Institute Microbial Omics Core"/>
            <consortium name="The Broad Institute Genomic Center for Infectious Diseases"/>
            <person name="Earl A."/>
            <person name="Manson A."/>
            <person name="Gilmore M."/>
            <person name="Schwartman J."/>
            <person name="Shea T."/>
            <person name="Abouelleil A."/>
            <person name="Cao P."/>
            <person name="Chapman S."/>
            <person name="Cusick C."/>
            <person name="Young S."/>
            <person name="Neafsey D."/>
            <person name="Nusbaum C."/>
            <person name="Birren B."/>
        </authorList>
    </citation>
    <scope>NUCLEOTIDE SEQUENCE [LARGE SCALE GENOMIC DNA]</scope>
    <source>
        <strain evidence="3 4">DIV2402</strain>
    </source>
</reference>
<organism evidence="3 4">
    <name type="scientific">Candidatus Enterococcus lowellii</name>
    <dbReference type="NCBI Taxonomy" id="2230877"/>
    <lineage>
        <taxon>Bacteria</taxon>
        <taxon>Bacillati</taxon>
        <taxon>Bacillota</taxon>
        <taxon>Bacilli</taxon>
        <taxon>Lactobacillales</taxon>
        <taxon>Enterococcaceae</taxon>
        <taxon>Enterococcus</taxon>
    </lineage>
</organism>
<sequence length="487" mass="53845">MMKDGLFWAEQLKIKQISFQEYVEEIERKVLKENPLLNALVTFDKESALKQYNETKNIQETPFAGLPIPLKMLGQSKKDWLTTSGSRLFINQRASYTSHFVHSLEKNGFIPLGQTAAPEFGFKNVTDANIYGDTRNPWNLAYSAGGSSGGAAAVVAAGFFPIAAASDGGGSIRIPASFNGLIGLKPTRGTIPVGPTGWRGWQGASISFGLTVSMRDTQALFYGMRGTELAAPYHAPQVEWQHQQATQKKSLRIAFSTISPVGTTVSEEAIQAVKEAIDFLESQGHEVTDISYPVDGPRLIRDYYQMNGAETAAMFEEISHGLQREVTKEDMELMTWGIYQYGTKLSAASYVHSLQSWDEAAYQMETLFETYDLFLTPTTAYPAPKIATDLQSDEIRTRLANAAELSANEAAQVVYDMFEASLALSPYTQLANLTGQPAISLPTFVTNEGLPLGIQFMASKGREDLLLQIGWAFEENQQFKLPKIYRR</sequence>
<dbReference type="Proteomes" id="UP000664701">
    <property type="component" value="Chromosome"/>
</dbReference>
<gene>
    <name evidence="3" type="ORF">DOK78_002326</name>
</gene>
<dbReference type="PROSITE" id="PS00571">
    <property type="entry name" value="AMIDASES"/>
    <property type="match status" value="1"/>
</dbReference>
<dbReference type="PANTHER" id="PTHR11895:SF7">
    <property type="entry name" value="GLUTAMYL-TRNA(GLN) AMIDOTRANSFERASE SUBUNIT A, MITOCHONDRIAL"/>
    <property type="match status" value="1"/>
</dbReference>